<organism evidence="2 3">
    <name type="scientific">Nocardia africana</name>
    <dbReference type="NCBI Taxonomy" id="134964"/>
    <lineage>
        <taxon>Bacteria</taxon>
        <taxon>Bacillati</taxon>
        <taxon>Actinomycetota</taxon>
        <taxon>Actinomycetes</taxon>
        <taxon>Mycobacteriales</taxon>
        <taxon>Nocardiaceae</taxon>
        <taxon>Nocardia</taxon>
    </lineage>
</organism>
<sequence length="173" mass="19548">MVSQIVTIAVVVGSMATYFTTYLLTRQRNQYELSTRWDSKKLDAYENYVDKLRANVSAALTLYRGSQPEGRPAVAQPEGELREALMESVRVRSRAFERVMLLGSGEVIEAAHSLNAVAEELIWQARGEITGTDEEWLRRFGASRRSTGFTTPLGRIWGFVDRLTARTIRNGRC</sequence>
<evidence type="ECO:0000256" key="1">
    <source>
        <dbReference type="SAM" id="Phobius"/>
    </source>
</evidence>
<evidence type="ECO:0000313" key="2">
    <source>
        <dbReference type="EMBL" id="MFF0457846.1"/>
    </source>
</evidence>
<feature type="transmembrane region" description="Helical" evidence="1">
    <location>
        <begin position="6"/>
        <end position="24"/>
    </location>
</feature>
<accession>A0ABW6NU39</accession>
<evidence type="ECO:0008006" key="4">
    <source>
        <dbReference type="Google" id="ProtNLM"/>
    </source>
</evidence>
<dbReference type="RefSeq" id="WP_387255182.1">
    <property type="nucleotide sequence ID" value="NZ_JBIALX010000019.1"/>
</dbReference>
<reference evidence="2 3" key="1">
    <citation type="submission" date="2024-10" db="EMBL/GenBank/DDBJ databases">
        <title>The Natural Products Discovery Center: Release of the First 8490 Sequenced Strains for Exploring Actinobacteria Biosynthetic Diversity.</title>
        <authorList>
            <person name="Kalkreuter E."/>
            <person name="Kautsar S.A."/>
            <person name="Yang D."/>
            <person name="Bader C.D."/>
            <person name="Teijaro C.N."/>
            <person name="Fluegel L."/>
            <person name="Davis C.M."/>
            <person name="Simpson J.R."/>
            <person name="Lauterbach L."/>
            <person name="Steele A.D."/>
            <person name="Gui C."/>
            <person name="Meng S."/>
            <person name="Li G."/>
            <person name="Viehrig K."/>
            <person name="Ye F."/>
            <person name="Su P."/>
            <person name="Kiefer A.F."/>
            <person name="Nichols A."/>
            <person name="Cepeda A.J."/>
            <person name="Yan W."/>
            <person name="Fan B."/>
            <person name="Jiang Y."/>
            <person name="Adhikari A."/>
            <person name="Zheng C.-J."/>
            <person name="Schuster L."/>
            <person name="Cowan T.M."/>
            <person name="Smanski M.J."/>
            <person name="Chevrette M.G."/>
            <person name="De Carvalho L.P.S."/>
            <person name="Shen B."/>
        </authorList>
    </citation>
    <scope>NUCLEOTIDE SEQUENCE [LARGE SCALE GENOMIC DNA]</scope>
    <source>
        <strain evidence="2 3">NPDC004550</strain>
    </source>
</reference>
<gene>
    <name evidence="2" type="ORF">ACFYTH_31185</name>
</gene>
<keyword evidence="1" id="KW-0472">Membrane</keyword>
<evidence type="ECO:0000313" key="3">
    <source>
        <dbReference type="Proteomes" id="UP001601521"/>
    </source>
</evidence>
<keyword evidence="1" id="KW-0812">Transmembrane</keyword>
<keyword evidence="1" id="KW-1133">Transmembrane helix</keyword>
<dbReference type="EMBL" id="JBIALX010000019">
    <property type="protein sequence ID" value="MFF0457846.1"/>
    <property type="molecule type" value="Genomic_DNA"/>
</dbReference>
<proteinExistence type="predicted"/>
<dbReference type="Proteomes" id="UP001601521">
    <property type="component" value="Unassembled WGS sequence"/>
</dbReference>
<protein>
    <recommendedName>
        <fullName evidence="4">LemA family</fullName>
    </recommendedName>
</protein>
<comment type="caution">
    <text evidence="2">The sequence shown here is derived from an EMBL/GenBank/DDBJ whole genome shotgun (WGS) entry which is preliminary data.</text>
</comment>
<keyword evidence="3" id="KW-1185">Reference proteome</keyword>
<name>A0ABW6NU39_9NOCA</name>